<organism evidence="2 3">
    <name type="scientific">Cercophora samala</name>
    <dbReference type="NCBI Taxonomy" id="330535"/>
    <lineage>
        <taxon>Eukaryota</taxon>
        <taxon>Fungi</taxon>
        <taxon>Dikarya</taxon>
        <taxon>Ascomycota</taxon>
        <taxon>Pezizomycotina</taxon>
        <taxon>Sordariomycetes</taxon>
        <taxon>Sordariomycetidae</taxon>
        <taxon>Sordariales</taxon>
        <taxon>Lasiosphaeriaceae</taxon>
        <taxon>Cercophora</taxon>
    </lineage>
</organism>
<dbReference type="Gene3D" id="3.40.50.720">
    <property type="entry name" value="NAD(P)-binding Rossmann-like Domain"/>
    <property type="match status" value="1"/>
</dbReference>
<evidence type="ECO:0000313" key="3">
    <source>
        <dbReference type="Proteomes" id="UP001174997"/>
    </source>
</evidence>
<dbReference type="SUPFAM" id="SSF51735">
    <property type="entry name" value="NAD(P)-binding Rossmann-fold domains"/>
    <property type="match status" value="1"/>
</dbReference>
<feature type="domain" description="NmrA-like" evidence="1">
    <location>
        <begin position="4"/>
        <end position="266"/>
    </location>
</feature>
<protein>
    <recommendedName>
        <fullName evidence="1">NmrA-like domain-containing protein</fullName>
    </recommendedName>
</protein>
<evidence type="ECO:0000313" key="2">
    <source>
        <dbReference type="EMBL" id="KAK0666071.1"/>
    </source>
</evidence>
<dbReference type="InterPro" id="IPR036291">
    <property type="entry name" value="NAD(P)-bd_dom_sf"/>
</dbReference>
<dbReference type="Proteomes" id="UP001174997">
    <property type="component" value="Unassembled WGS sequence"/>
</dbReference>
<dbReference type="Gene3D" id="3.90.25.10">
    <property type="entry name" value="UDP-galactose 4-epimerase, domain 1"/>
    <property type="match status" value="1"/>
</dbReference>
<dbReference type="AlphaFoldDB" id="A0AA39Z9C5"/>
<dbReference type="InterPro" id="IPR052718">
    <property type="entry name" value="NmrA-type_oxidoreductase"/>
</dbReference>
<gene>
    <name evidence="2" type="ORF">QBC41DRAFT_326678</name>
</gene>
<dbReference type="PANTHER" id="PTHR47129:SF1">
    <property type="entry name" value="NMRA-LIKE DOMAIN-CONTAINING PROTEIN"/>
    <property type="match status" value="1"/>
</dbReference>
<dbReference type="PANTHER" id="PTHR47129">
    <property type="entry name" value="QUINONE OXIDOREDUCTASE 2"/>
    <property type="match status" value="1"/>
</dbReference>
<evidence type="ECO:0000259" key="1">
    <source>
        <dbReference type="Pfam" id="PF05368"/>
    </source>
</evidence>
<accession>A0AA39Z9C5</accession>
<dbReference type="Pfam" id="PF05368">
    <property type="entry name" value="NmrA"/>
    <property type="match status" value="1"/>
</dbReference>
<sequence>MTMKTIGIFPASGGLGTSTYHHLLTLVPNDNVILISRHPDKIPQKYTQARVRTREASYETAPSDLEKVFTGIDILFLISYPSHVKDYRIKVQLPAIDAARRAGVKHIFYSSLAFAGERDSTRSAAEVMQAHLATEGHLRHLAETAPGFTYTVIREGIYSESTPIYTSFFDPHFPDASLVGNEILIPHDGKGKGVAWVKRDELGEASAKLIAQYASAPESFKYVNQVVLLTGNKEWTLEETVKVLGEVAGKDLKITQISVDEWVQLPQVKGYFANEEDARTWATAWEAIRQGATALVTGDLQEILGRRPEEFDVTLKAGTRATTEQ</sequence>
<proteinExistence type="predicted"/>
<reference evidence="2" key="1">
    <citation type="submission" date="2023-06" db="EMBL/GenBank/DDBJ databases">
        <title>Genome-scale phylogeny and comparative genomics of the fungal order Sordariales.</title>
        <authorList>
            <consortium name="Lawrence Berkeley National Laboratory"/>
            <person name="Hensen N."/>
            <person name="Bonometti L."/>
            <person name="Westerberg I."/>
            <person name="Brannstrom I.O."/>
            <person name="Guillou S."/>
            <person name="Cros-Aarteil S."/>
            <person name="Calhoun S."/>
            <person name="Haridas S."/>
            <person name="Kuo A."/>
            <person name="Mondo S."/>
            <person name="Pangilinan J."/>
            <person name="Riley R."/>
            <person name="Labutti K."/>
            <person name="Andreopoulos B."/>
            <person name="Lipzen A."/>
            <person name="Chen C."/>
            <person name="Yanf M."/>
            <person name="Daum C."/>
            <person name="Ng V."/>
            <person name="Clum A."/>
            <person name="Steindorff A."/>
            <person name="Ohm R."/>
            <person name="Martin F."/>
            <person name="Silar P."/>
            <person name="Natvig D."/>
            <person name="Lalanne C."/>
            <person name="Gautier V."/>
            <person name="Ament-Velasquez S.L."/>
            <person name="Kruys A."/>
            <person name="Hutchinson M.I."/>
            <person name="Powell A.J."/>
            <person name="Barry K."/>
            <person name="Miller A.N."/>
            <person name="Grigoriev I.V."/>
            <person name="Debuchy R."/>
            <person name="Gladieux P."/>
            <person name="Thoren M.H."/>
            <person name="Johannesson H."/>
        </authorList>
    </citation>
    <scope>NUCLEOTIDE SEQUENCE</scope>
    <source>
        <strain evidence="2">CBS 307.81</strain>
    </source>
</reference>
<name>A0AA39Z9C5_9PEZI</name>
<keyword evidence="3" id="KW-1185">Reference proteome</keyword>
<comment type="caution">
    <text evidence="2">The sequence shown here is derived from an EMBL/GenBank/DDBJ whole genome shotgun (WGS) entry which is preliminary data.</text>
</comment>
<dbReference type="InterPro" id="IPR008030">
    <property type="entry name" value="NmrA-like"/>
</dbReference>
<dbReference type="EMBL" id="JAULSY010000096">
    <property type="protein sequence ID" value="KAK0666071.1"/>
    <property type="molecule type" value="Genomic_DNA"/>
</dbReference>